<gene>
    <name evidence="1" type="ORF">RCL2_000170000</name>
</gene>
<evidence type="ECO:0000313" key="1">
    <source>
        <dbReference type="EMBL" id="GES74203.1"/>
    </source>
</evidence>
<comment type="caution">
    <text evidence="1">The sequence shown here is derived from an EMBL/GenBank/DDBJ whole genome shotgun (WGS) entry which is preliminary data.</text>
</comment>
<sequence length="85" mass="9847">MSNFLVAAQIKRLVKVWELIEVPSQLSSMWVIDVAEDKDEVSENCGMVVKRKSLSRRNICNLNNLYRFASPEPSSDRQLMIDQFE</sequence>
<protein>
    <submittedName>
        <fullName evidence="1">Uncharacterized protein</fullName>
    </submittedName>
</protein>
<organism evidence="1 2">
    <name type="scientific">Rhizophagus clarus</name>
    <dbReference type="NCBI Taxonomy" id="94130"/>
    <lineage>
        <taxon>Eukaryota</taxon>
        <taxon>Fungi</taxon>
        <taxon>Fungi incertae sedis</taxon>
        <taxon>Mucoromycota</taxon>
        <taxon>Glomeromycotina</taxon>
        <taxon>Glomeromycetes</taxon>
        <taxon>Glomerales</taxon>
        <taxon>Glomeraceae</taxon>
        <taxon>Rhizophagus</taxon>
    </lineage>
</organism>
<dbReference type="EMBL" id="BLAL01000011">
    <property type="protein sequence ID" value="GES74203.1"/>
    <property type="molecule type" value="Genomic_DNA"/>
</dbReference>
<proteinExistence type="predicted"/>
<name>A0A8H3KUE6_9GLOM</name>
<dbReference type="Proteomes" id="UP000615446">
    <property type="component" value="Unassembled WGS sequence"/>
</dbReference>
<accession>A0A8H3KUE6</accession>
<evidence type="ECO:0000313" key="2">
    <source>
        <dbReference type="Proteomes" id="UP000615446"/>
    </source>
</evidence>
<dbReference type="AlphaFoldDB" id="A0A8H3KUE6"/>
<reference evidence="1" key="1">
    <citation type="submission" date="2019-10" db="EMBL/GenBank/DDBJ databases">
        <title>Conservation and host-specific expression of non-tandemly repeated heterogenous ribosome RNA gene in arbuscular mycorrhizal fungi.</title>
        <authorList>
            <person name="Maeda T."/>
            <person name="Kobayashi Y."/>
            <person name="Nakagawa T."/>
            <person name="Ezawa T."/>
            <person name="Yamaguchi K."/>
            <person name="Bino T."/>
            <person name="Nishimoto Y."/>
            <person name="Shigenobu S."/>
            <person name="Kawaguchi M."/>
        </authorList>
    </citation>
    <scope>NUCLEOTIDE SEQUENCE</scope>
    <source>
        <strain evidence="1">HR1</strain>
    </source>
</reference>